<proteinExistence type="predicted"/>
<dbReference type="RefSeq" id="WP_161005676.1">
    <property type="nucleotide sequence ID" value="NZ_WWCN01000003.1"/>
</dbReference>
<sequence>MKGKGSVPKSIRFDQVKVLTGDTKILGGTAAEWDAAFTGNMRQTLQHVKQLVESGATRDISTAVTDVASTVSSAHQWSKDR</sequence>
<organism evidence="1 2">
    <name type="scientific">Duganella flavida</name>
    <dbReference type="NCBI Taxonomy" id="2692175"/>
    <lineage>
        <taxon>Bacteria</taxon>
        <taxon>Pseudomonadati</taxon>
        <taxon>Pseudomonadota</taxon>
        <taxon>Betaproteobacteria</taxon>
        <taxon>Burkholderiales</taxon>
        <taxon>Oxalobacteraceae</taxon>
        <taxon>Telluria group</taxon>
        <taxon>Duganella</taxon>
    </lineage>
</organism>
<gene>
    <name evidence="1" type="ORF">GTP46_05820</name>
</gene>
<comment type="caution">
    <text evidence="1">The sequence shown here is derived from an EMBL/GenBank/DDBJ whole genome shotgun (WGS) entry which is preliminary data.</text>
</comment>
<dbReference type="EMBL" id="WWCN01000003">
    <property type="protein sequence ID" value="MYM22160.1"/>
    <property type="molecule type" value="Genomic_DNA"/>
</dbReference>
<protein>
    <submittedName>
        <fullName evidence="1">Uncharacterized protein</fullName>
    </submittedName>
</protein>
<reference evidence="1 2" key="1">
    <citation type="submission" date="2019-12" db="EMBL/GenBank/DDBJ databases">
        <title>Novel species isolated from a subtropical stream in China.</title>
        <authorList>
            <person name="Lu H."/>
        </authorList>
    </citation>
    <scope>NUCLEOTIDE SEQUENCE [LARGE SCALE GENOMIC DNA]</scope>
    <source>
        <strain evidence="1 2">FT135W</strain>
    </source>
</reference>
<dbReference type="AlphaFoldDB" id="A0A6L8K4J8"/>
<dbReference type="Proteomes" id="UP000479335">
    <property type="component" value="Unassembled WGS sequence"/>
</dbReference>
<name>A0A6L8K4J8_9BURK</name>
<keyword evidence="2" id="KW-1185">Reference proteome</keyword>
<evidence type="ECO:0000313" key="2">
    <source>
        <dbReference type="Proteomes" id="UP000479335"/>
    </source>
</evidence>
<accession>A0A6L8K4J8</accession>
<evidence type="ECO:0000313" key="1">
    <source>
        <dbReference type="EMBL" id="MYM22160.1"/>
    </source>
</evidence>